<dbReference type="RefSeq" id="WP_129202280.1">
    <property type="nucleotide sequence ID" value="NZ_CP035495.1"/>
</dbReference>
<dbReference type="AlphaFoldDB" id="A0A4P6EJ02"/>
<evidence type="ECO:0000259" key="1">
    <source>
        <dbReference type="Pfam" id="PF00501"/>
    </source>
</evidence>
<keyword evidence="4" id="KW-1185">Reference proteome</keyword>
<dbReference type="InterPro" id="IPR020845">
    <property type="entry name" value="AMP-binding_CS"/>
</dbReference>
<dbReference type="PANTHER" id="PTHR24096:SF323">
    <property type="entry name" value="BLR3536 PROTEIN"/>
    <property type="match status" value="1"/>
</dbReference>
<dbReference type="Proteomes" id="UP000291758">
    <property type="component" value="Chromosome"/>
</dbReference>
<accession>A0A4P6EJ02</accession>
<dbReference type="Gene3D" id="3.40.50.12780">
    <property type="entry name" value="N-terminal domain of ligase-like"/>
    <property type="match status" value="1"/>
</dbReference>
<dbReference type="EMBL" id="CP035495">
    <property type="protein sequence ID" value="QAY62285.1"/>
    <property type="molecule type" value="Genomic_DNA"/>
</dbReference>
<dbReference type="Pfam" id="PF00501">
    <property type="entry name" value="AMP-binding"/>
    <property type="match status" value="1"/>
</dbReference>
<sequence length="513" mass="54766">MYPGDHARSAPDRAALIMAGSGRTVTYRELDRRSRLLAGALADQGAAPGSTVLVALENDARWGEILWACLRSGLVIAPVNRHLGPAELEPLIADASPAVVVTSSALAAGVAAALARADHRAPCLVTDAGPHPLPGATDYEQAVTDATPIPAAHEVAGARLLFSSGTTGRPKAFRQPLPGVHPRRLPPRLGPLLSRLGFDAPDPVYLSTGPVYHAAPFAFLQTVHQLGGTVVVMERFDAAAALSAIERYRVTHSQWVPTMFVRLLRLPPSERARYDLSSHRAAVHAGAPCSPDVKEAMLDWWGPIVYEYYGASEGYGHTAIGPHEWREHRGSVGTAVTGRLHILDDDGAELPAGSVGGVWFEPPPAPEGPAPRASWGSAGDLGRLDEDGYLYLTGRAGQTIVSGGVNVYPREVEDVLITHPAVADVAVIGVPDEEFGESVRAVVQLAADRTADDALARDLIDLARARLAHFKCPRAVDFVDRLPRTPTGKLLLEPLRAAYRSAHEDRRPAWNCS</sequence>
<reference evidence="3 4" key="1">
    <citation type="submission" date="2019-01" db="EMBL/GenBank/DDBJ databases">
        <title>Genome sequencing of strain 2JSPR-7.</title>
        <authorList>
            <person name="Heo J."/>
            <person name="Kim S.-J."/>
            <person name="Kim J.-S."/>
            <person name="Hong S.-B."/>
            <person name="Kwon S.-W."/>
        </authorList>
    </citation>
    <scope>NUCLEOTIDE SEQUENCE [LARGE SCALE GENOMIC DNA]</scope>
    <source>
        <strain evidence="3 4">2JSPR-7</strain>
    </source>
</reference>
<evidence type="ECO:0000259" key="2">
    <source>
        <dbReference type="Pfam" id="PF13193"/>
    </source>
</evidence>
<dbReference type="InterPro" id="IPR025110">
    <property type="entry name" value="AMP-bd_C"/>
</dbReference>
<name>A0A4P6EJ02_9MICO</name>
<protein>
    <submittedName>
        <fullName evidence="3">Acyl-CoA synthetase</fullName>
    </submittedName>
</protein>
<dbReference type="GO" id="GO:0016405">
    <property type="term" value="F:CoA-ligase activity"/>
    <property type="evidence" value="ECO:0007669"/>
    <property type="project" value="TreeGrafter"/>
</dbReference>
<dbReference type="OrthoDB" id="9803968at2"/>
<dbReference type="Pfam" id="PF13193">
    <property type="entry name" value="AMP-binding_C"/>
    <property type="match status" value="1"/>
</dbReference>
<feature type="domain" description="AMP-dependent synthetase/ligase" evidence="1">
    <location>
        <begin position="6"/>
        <end position="360"/>
    </location>
</feature>
<dbReference type="Gene3D" id="3.30.300.30">
    <property type="match status" value="1"/>
</dbReference>
<gene>
    <name evidence="3" type="ORF">ET495_02235</name>
</gene>
<dbReference type="PROSITE" id="PS00455">
    <property type="entry name" value="AMP_BINDING"/>
    <property type="match status" value="1"/>
</dbReference>
<dbReference type="PANTHER" id="PTHR24096">
    <property type="entry name" value="LONG-CHAIN-FATTY-ACID--COA LIGASE"/>
    <property type="match status" value="1"/>
</dbReference>
<proteinExistence type="predicted"/>
<dbReference type="SUPFAM" id="SSF56801">
    <property type="entry name" value="Acetyl-CoA synthetase-like"/>
    <property type="match status" value="1"/>
</dbReference>
<dbReference type="KEGG" id="xyl:ET495_02235"/>
<dbReference type="InterPro" id="IPR000873">
    <property type="entry name" value="AMP-dep_synth/lig_dom"/>
</dbReference>
<dbReference type="InterPro" id="IPR042099">
    <property type="entry name" value="ANL_N_sf"/>
</dbReference>
<evidence type="ECO:0000313" key="3">
    <source>
        <dbReference type="EMBL" id="QAY62285.1"/>
    </source>
</evidence>
<dbReference type="InterPro" id="IPR045851">
    <property type="entry name" value="AMP-bd_C_sf"/>
</dbReference>
<organism evidence="3 4">
    <name type="scientific">Xylanimonas allomyrinae</name>
    <dbReference type="NCBI Taxonomy" id="2509459"/>
    <lineage>
        <taxon>Bacteria</taxon>
        <taxon>Bacillati</taxon>
        <taxon>Actinomycetota</taxon>
        <taxon>Actinomycetes</taxon>
        <taxon>Micrococcales</taxon>
        <taxon>Promicromonosporaceae</taxon>
        <taxon>Xylanimonas</taxon>
    </lineage>
</organism>
<feature type="domain" description="AMP-binding enzyme C-terminal" evidence="2">
    <location>
        <begin position="411"/>
        <end position="489"/>
    </location>
</feature>
<evidence type="ECO:0000313" key="4">
    <source>
        <dbReference type="Proteomes" id="UP000291758"/>
    </source>
</evidence>